<dbReference type="InterPro" id="IPR012910">
    <property type="entry name" value="Plug_dom"/>
</dbReference>
<evidence type="ECO:0000259" key="11">
    <source>
        <dbReference type="Pfam" id="PF07715"/>
    </source>
</evidence>
<dbReference type="InterPro" id="IPR039426">
    <property type="entry name" value="TonB-dep_rcpt-like"/>
</dbReference>
<dbReference type="CDD" id="cd01347">
    <property type="entry name" value="ligand_gated_channel"/>
    <property type="match status" value="1"/>
</dbReference>
<dbReference type="Pfam" id="PF07715">
    <property type="entry name" value="Plug"/>
    <property type="match status" value="1"/>
</dbReference>
<keyword evidence="5" id="KW-0406">Ion transport</keyword>
<dbReference type="GO" id="GO:0046930">
    <property type="term" value="C:pore complex"/>
    <property type="evidence" value="ECO:0007669"/>
    <property type="project" value="UniProtKB-KW"/>
</dbReference>
<evidence type="ECO:0000259" key="10">
    <source>
        <dbReference type="Pfam" id="PF00593"/>
    </source>
</evidence>
<feature type="domain" description="TonB-dependent receptor plug" evidence="11">
    <location>
        <begin position="44"/>
        <end position="147"/>
    </location>
</feature>
<keyword evidence="12" id="KW-0675">Receptor</keyword>
<dbReference type="InterPro" id="IPR037066">
    <property type="entry name" value="Plug_dom_sf"/>
</dbReference>
<dbReference type="Gene3D" id="2.170.130.10">
    <property type="entry name" value="TonB-dependent receptor, plug domain"/>
    <property type="match status" value="1"/>
</dbReference>
<sequence>MKNCISALLGLALSIALQLPAGASAEQDLIVVTATRTAKSADRALASVTVITREDIERKQAKSVADLLRGQAGISVTNSGGAGKATSVFIRGANSDQTLVLVDGVKVGSATLGTFPFQNLPPEQIERIEIVRGPRSSLYGSEAIGGVIQIFTRKGKGKFRPTLSIGVGSHSSKRISASISNGTNNAWYNLNLAYEDTNGFNACTGDPVTSAGCFTIEPDQDGYTNRSGSAAAGYNFDNGAVLQGSFLRTKGDIDFDGSFQNEAGTILQTATAKLTFAPMDFWDMSLSVGQNKDESNNFKDNVFSSTFDTTRNTVSLQNDFNVLDRGTLTLGADYQKDEVSGTTPYDEDSRTNKGVFGQYQAEFGGFNLIGALRYDDNEQFGSEVTGSLAAGYQFSNRLRISTSYGTAFKAPTFNELYFPGFGNPDLDPERSKNYEIAIARDEGWGGWSLHAFQNTIDDLIASDATFTPANIDEARIRGLEAQVDTQLADWLVTIAATVMDPENRGRGANNGNQLARRPKRSFRLDVNRQFNRLSLGGTFVAESKRYNDLANTRTRKLGGFGTLDMRIGYEVFKSWTLEISANNLFDKGYQTVKFFKQDGRNYFVSMNYRPKNL</sequence>
<name>A0A3B0Z1Y3_9ZZZZ</name>
<keyword evidence="3" id="KW-0812">Transmembrane</keyword>
<gene>
    <name evidence="12" type="ORF">MNBD_GAMMA13-1527</name>
</gene>
<dbReference type="InterPro" id="IPR010101">
    <property type="entry name" value="B12_transptr_BtuB"/>
</dbReference>
<dbReference type="GO" id="GO:0015420">
    <property type="term" value="F:ABC-type vitamin B12 transporter activity"/>
    <property type="evidence" value="ECO:0007669"/>
    <property type="project" value="InterPro"/>
</dbReference>
<dbReference type="GO" id="GO:0006811">
    <property type="term" value="P:monoatomic ion transport"/>
    <property type="evidence" value="ECO:0007669"/>
    <property type="project" value="UniProtKB-KW"/>
</dbReference>
<dbReference type="GO" id="GO:0015288">
    <property type="term" value="F:porin activity"/>
    <property type="evidence" value="ECO:0007669"/>
    <property type="project" value="UniProtKB-KW"/>
</dbReference>
<keyword evidence="2" id="KW-0813">Transport</keyword>
<proteinExistence type="predicted"/>
<comment type="subcellular location">
    <subcellularLocation>
        <location evidence="1">Cell outer membrane</location>
        <topology evidence="1">Multi-pass membrane protein</topology>
    </subcellularLocation>
</comment>
<dbReference type="EMBL" id="UOFK01000338">
    <property type="protein sequence ID" value="VAW82950.1"/>
    <property type="molecule type" value="Genomic_DNA"/>
</dbReference>
<evidence type="ECO:0000256" key="4">
    <source>
        <dbReference type="ARBA" id="ARBA00022729"/>
    </source>
</evidence>
<reference evidence="12" key="1">
    <citation type="submission" date="2018-06" db="EMBL/GenBank/DDBJ databases">
        <authorList>
            <person name="Zhirakovskaya E."/>
        </authorList>
    </citation>
    <scope>NUCLEOTIDE SEQUENCE</scope>
</reference>
<dbReference type="PANTHER" id="PTHR30069:SF53">
    <property type="entry name" value="COLICIN I RECEPTOR-RELATED"/>
    <property type="match status" value="1"/>
</dbReference>
<accession>A0A3B0Z1Y3</accession>
<dbReference type="GO" id="GO:0009279">
    <property type="term" value="C:cell outer membrane"/>
    <property type="evidence" value="ECO:0007669"/>
    <property type="project" value="UniProtKB-SubCell"/>
</dbReference>
<dbReference type="SUPFAM" id="SSF56935">
    <property type="entry name" value="Porins"/>
    <property type="match status" value="1"/>
</dbReference>
<organism evidence="12">
    <name type="scientific">hydrothermal vent metagenome</name>
    <dbReference type="NCBI Taxonomy" id="652676"/>
    <lineage>
        <taxon>unclassified sequences</taxon>
        <taxon>metagenomes</taxon>
        <taxon>ecological metagenomes</taxon>
    </lineage>
</organism>
<dbReference type="PANTHER" id="PTHR30069">
    <property type="entry name" value="TONB-DEPENDENT OUTER MEMBRANE RECEPTOR"/>
    <property type="match status" value="1"/>
</dbReference>
<dbReference type="Gene3D" id="2.40.170.20">
    <property type="entry name" value="TonB-dependent receptor, beta-barrel domain"/>
    <property type="match status" value="1"/>
</dbReference>
<dbReference type="InterPro" id="IPR036942">
    <property type="entry name" value="Beta-barrel_TonB_sf"/>
</dbReference>
<keyword evidence="7" id="KW-0626">Porin</keyword>
<evidence type="ECO:0000256" key="8">
    <source>
        <dbReference type="ARBA" id="ARBA00023136"/>
    </source>
</evidence>
<dbReference type="AlphaFoldDB" id="A0A3B0Z1Y3"/>
<dbReference type="NCBIfam" id="TIGR01779">
    <property type="entry name" value="TonB-B12"/>
    <property type="match status" value="1"/>
</dbReference>
<protein>
    <submittedName>
        <fullName evidence="12">Outer membrane vitamin B12 receptor BtuB</fullName>
    </submittedName>
</protein>
<evidence type="ECO:0000313" key="12">
    <source>
        <dbReference type="EMBL" id="VAW82950.1"/>
    </source>
</evidence>
<dbReference type="PROSITE" id="PS52016">
    <property type="entry name" value="TONB_DEPENDENT_REC_3"/>
    <property type="match status" value="1"/>
</dbReference>
<evidence type="ECO:0000256" key="9">
    <source>
        <dbReference type="ARBA" id="ARBA00023237"/>
    </source>
</evidence>
<evidence type="ECO:0000256" key="1">
    <source>
        <dbReference type="ARBA" id="ARBA00004571"/>
    </source>
</evidence>
<dbReference type="InterPro" id="IPR000531">
    <property type="entry name" value="Beta-barrel_TonB"/>
</dbReference>
<evidence type="ECO:0000256" key="7">
    <source>
        <dbReference type="ARBA" id="ARBA00023114"/>
    </source>
</evidence>
<evidence type="ECO:0000256" key="3">
    <source>
        <dbReference type="ARBA" id="ARBA00022692"/>
    </source>
</evidence>
<keyword evidence="9" id="KW-0998">Cell outer membrane</keyword>
<evidence type="ECO:0000256" key="6">
    <source>
        <dbReference type="ARBA" id="ARBA00023077"/>
    </source>
</evidence>
<evidence type="ECO:0000256" key="5">
    <source>
        <dbReference type="ARBA" id="ARBA00023065"/>
    </source>
</evidence>
<keyword evidence="6" id="KW-0798">TonB box</keyword>
<feature type="domain" description="TonB-dependent receptor-like beta-barrel" evidence="10">
    <location>
        <begin position="220"/>
        <end position="584"/>
    </location>
</feature>
<dbReference type="Pfam" id="PF00593">
    <property type="entry name" value="TonB_dep_Rec_b-barrel"/>
    <property type="match status" value="1"/>
</dbReference>
<keyword evidence="8" id="KW-0472">Membrane</keyword>
<keyword evidence="4" id="KW-0732">Signal</keyword>
<evidence type="ECO:0000256" key="2">
    <source>
        <dbReference type="ARBA" id="ARBA00022448"/>
    </source>
</evidence>